<feature type="domain" description="Glycosyltransferase subfamily 4-like N-terminal" evidence="2">
    <location>
        <begin position="21"/>
        <end position="167"/>
    </location>
</feature>
<evidence type="ECO:0000313" key="3">
    <source>
        <dbReference type="EMBL" id="MFC5528511.1"/>
    </source>
</evidence>
<reference evidence="4" key="1">
    <citation type="journal article" date="2019" name="Int. J. Syst. Evol. Microbiol.">
        <title>The Global Catalogue of Microorganisms (GCM) 10K type strain sequencing project: providing services to taxonomists for standard genome sequencing and annotation.</title>
        <authorList>
            <consortium name="The Broad Institute Genomics Platform"/>
            <consortium name="The Broad Institute Genome Sequencing Center for Infectious Disease"/>
            <person name="Wu L."/>
            <person name="Ma J."/>
        </authorList>
    </citation>
    <scope>NUCLEOTIDE SEQUENCE [LARGE SCALE GENOMIC DNA]</scope>
    <source>
        <strain evidence="4">CGMCC 1.18578</strain>
    </source>
</reference>
<evidence type="ECO:0000259" key="1">
    <source>
        <dbReference type="Pfam" id="PF00534"/>
    </source>
</evidence>
<protein>
    <submittedName>
        <fullName evidence="3">Glycosyltransferase family 4 protein</fullName>
        <ecNumber evidence="3">2.4.-.-</ecNumber>
    </submittedName>
</protein>
<proteinExistence type="predicted"/>
<name>A0ABW0QU71_9BACL</name>
<dbReference type="Gene3D" id="3.40.50.2000">
    <property type="entry name" value="Glycogen Phosphorylase B"/>
    <property type="match status" value="2"/>
</dbReference>
<keyword evidence="3" id="KW-0328">Glycosyltransferase</keyword>
<dbReference type="InterPro" id="IPR028098">
    <property type="entry name" value="Glyco_trans_4-like_N"/>
</dbReference>
<dbReference type="Pfam" id="PF13439">
    <property type="entry name" value="Glyco_transf_4"/>
    <property type="match status" value="1"/>
</dbReference>
<dbReference type="InterPro" id="IPR001296">
    <property type="entry name" value="Glyco_trans_1"/>
</dbReference>
<dbReference type="Proteomes" id="UP001596108">
    <property type="component" value="Unassembled WGS sequence"/>
</dbReference>
<dbReference type="SUPFAM" id="SSF53756">
    <property type="entry name" value="UDP-Glycosyltransferase/glycogen phosphorylase"/>
    <property type="match status" value="1"/>
</dbReference>
<keyword evidence="3" id="KW-0808">Transferase</keyword>
<dbReference type="PANTHER" id="PTHR45947:SF3">
    <property type="entry name" value="SULFOQUINOVOSYL TRANSFERASE SQD2"/>
    <property type="match status" value="1"/>
</dbReference>
<dbReference type="RefSeq" id="WP_378110353.1">
    <property type="nucleotide sequence ID" value="NZ_JBHSNC010000010.1"/>
</dbReference>
<comment type="caution">
    <text evidence="3">The sequence shown here is derived from an EMBL/GenBank/DDBJ whole genome shotgun (WGS) entry which is preliminary data.</text>
</comment>
<dbReference type="CDD" id="cd03801">
    <property type="entry name" value="GT4_PimA-like"/>
    <property type="match status" value="1"/>
</dbReference>
<gene>
    <name evidence="3" type="ORF">ACFPQ4_03470</name>
</gene>
<dbReference type="PANTHER" id="PTHR45947">
    <property type="entry name" value="SULFOQUINOVOSYL TRANSFERASE SQD2"/>
    <property type="match status" value="1"/>
</dbReference>
<dbReference type="EC" id="2.4.-.-" evidence="3"/>
<sequence length="381" mass="43136">MKAAFVTPGAFPVPSAMGGSVERVVEKVVPRLAPELDVVIYSRTGTGLTSRGELNYVPIERFPAVSKEKYFASVCRRLQRFRPNIIQVENRPKWVPRLKRRFPGCRVWLNLHSTTFISGSKLRKKERGRCLRAADRIFVNSDYLKSYILRNVPNTGMKIHVNHLGVEAFRFPGHSTFEGQALRAIGRVERGWVGRKIALFVGRLVPQKGVHHLLAAVPEIVAKHPDALIVIVGSALYGSHRTTRYARSLHRQAKAWRHHVHFQPYVSHNEIPRWFAMADLAVVPSIGNEAFGLVNVEAMAAELPVVATTAGGMKEIVLDGVTGFLVTKERPGIVRGLAERISELFGNEDMRYEMGERGRERVMNRFLWEHTAQRWLQLTRE</sequence>
<evidence type="ECO:0000259" key="2">
    <source>
        <dbReference type="Pfam" id="PF13439"/>
    </source>
</evidence>
<dbReference type="InterPro" id="IPR050194">
    <property type="entry name" value="Glycosyltransferase_grp1"/>
</dbReference>
<organism evidence="3 4">
    <name type="scientific">Cohnella yongneupensis</name>
    <dbReference type="NCBI Taxonomy" id="425006"/>
    <lineage>
        <taxon>Bacteria</taxon>
        <taxon>Bacillati</taxon>
        <taxon>Bacillota</taxon>
        <taxon>Bacilli</taxon>
        <taxon>Bacillales</taxon>
        <taxon>Paenibacillaceae</taxon>
        <taxon>Cohnella</taxon>
    </lineage>
</organism>
<dbReference type="GO" id="GO:0016757">
    <property type="term" value="F:glycosyltransferase activity"/>
    <property type="evidence" value="ECO:0007669"/>
    <property type="project" value="UniProtKB-KW"/>
</dbReference>
<dbReference type="EMBL" id="JBHSNC010000010">
    <property type="protein sequence ID" value="MFC5528511.1"/>
    <property type="molecule type" value="Genomic_DNA"/>
</dbReference>
<keyword evidence="4" id="KW-1185">Reference proteome</keyword>
<accession>A0ABW0QU71</accession>
<dbReference type="Pfam" id="PF00534">
    <property type="entry name" value="Glycos_transf_1"/>
    <property type="match status" value="1"/>
</dbReference>
<evidence type="ECO:0000313" key="4">
    <source>
        <dbReference type="Proteomes" id="UP001596108"/>
    </source>
</evidence>
<feature type="domain" description="Glycosyl transferase family 1" evidence="1">
    <location>
        <begin position="194"/>
        <end position="361"/>
    </location>
</feature>